<dbReference type="PROSITE" id="PS00862">
    <property type="entry name" value="OX2_COVAL_FAD"/>
    <property type="match status" value="1"/>
</dbReference>
<reference evidence="13 14" key="1">
    <citation type="journal article" date="2021" name="BMC Genomics">
        <title>Datura genome reveals duplications of psychoactive alkaloid biosynthetic genes and high mutation rate following tissue culture.</title>
        <authorList>
            <person name="Rajewski A."/>
            <person name="Carter-House D."/>
            <person name="Stajich J."/>
            <person name="Litt A."/>
        </authorList>
    </citation>
    <scope>NUCLEOTIDE SEQUENCE [LARGE SCALE GENOMIC DNA]</scope>
    <source>
        <strain evidence="13">AR-01</strain>
    </source>
</reference>
<keyword evidence="8" id="KW-0325">Glycoprotein</keyword>
<keyword evidence="3" id="KW-0017">Alkaloid metabolism</keyword>
<keyword evidence="4" id="KW-0285">Flavoprotein</keyword>
<feature type="signal peptide" evidence="11">
    <location>
        <begin position="1"/>
        <end position="21"/>
    </location>
</feature>
<dbReference type="InterPro" id="IPR012951">
    <property type="entry name" value="BBE"/>
</dbReference>
<evidence type="ECO:0000313" key="13">
    <source>
        <dbReference type="EMBL" id="MCE5166476.1"/>
    </source>
</evidence>
<dbReference type="Pfam" id="PF08031">
    <property type="entry name" value="BBE"/>
    <property type="match status" value="1"/>
</dbReference>
<keyword evidence="5 11" id="KW-0732">Signal</keyword>
<evidence type="ECO:0000256" key="5">
    <source>
        <dbReference type="ARBA" id="ARBA00022729"/>
    </source>
</evidence>
<feature type="domain" description="FAD-binding PCMH-type" evidence="12">
    <location>
        <begin position="56"/>
        <end position="238"/>
    </location>
</feature>
<dbReference type="Proteomes" id="UP000823775">
    <property type="component" value="Unassembled WGS sequence"/>
</dbReference>
<dbReference type="InterPro" id="IPR036318">
    <property type="entry name" value="FAD-bd_PCMH-like_sf"/>
</dbReference>
<evidence type="ECO:0000256" key="6">
    <source>
        <dbReference type="ARBA" id="ARBA00022827"/>
    </source>
</evidence>
<comment type="pathway">
    <text evidence="9">Alkaloid biosynthesis; nicotine biosynthesis.</text>
</comment>
<dbReference type="EMBL" id="JACEIK010024472">
    <property type="protein sequence ID" value="MCE5166476.1"/>
    <property type="molecule type" value="Genomic_DNA"/>
</dbReference>
<evidence type="ECO:0000256" key="1">
    <source>
        <dbReference type="ARBA" id="ARBA00001974"/>
    </source>
</evidence>
<name>A0ABS8Y756_DATST</name>
<comment type="cofactor">
    <cofactor evidence="1">
        <name>FAD</name>
        <dbReference type="ChEBI" id="CHEBI:57692"/>
    </cofactor>
</comment>
<comment type="similarity">
    <text evidence="2">Belongs to the oxygen-dependent FAD-linked oxidoreductase family.</text>
</comment>
<dbReference type="Pfam" id="PF01565">
    <property type="entry name" value="FAD_binding_4"/>
    <property type="match status" value="1"/>
</dbReference>
<evidence type="ECO:0000256" key="9">
    <source>
        <dbReference type="ARBA" id="ARBA00034114"/>
    </source>
</evidence>
<comment type="caution">
    <text evidence="13">The sequence shown here is derived from an EMBL/GenBank/DDBJ whole genome shotgun (WGS) entry which is preliminary data.</text>
</comment>
<dbReference type="InterPro" id="IPR006094">
    <property type="entry name" value="Oxid_FAD_bind_N"/>
</dbReference>
<accession>A0ABS8Y756</accession>
<dbReference type="SUPFAM" id="SSF56176">
    <property type="entry name" value="FAD-binding/transporter-associated domain-like"/>
    <property type="match status" value="1"/>
</dbReference>
<evidence type="ECO:0000256" key="8">
    <source>
        <dbReference type="ARBA" id="ARBA00023180"/>
    </source>
</evidence>
<evidence type="ECO:0000256" key="11">
    <source>
        <dbReference type="SAM" id="SignalP"/>
    </source>
</evidence>
<evidence type="ECO:0000256" key="10">
    <source>
        <dbReference type="ARBA" id="ARBA00045734"/>
    </source>
</evidence>
<dbReference type="Gene3D" id="3.30.465.10">
    <property type="match status" value="1"/>
</dbReference>
<proteinExistence type="inferred from homology"/>
<dbReference type="InterPro" id="IPR016167">
    <property type="entry name" value="FAD-bd_PCMH_sub1"/>
</dbReference>
<evidence type="ECO:0000313" key="14">
    <source>
        <dbReference type="Proteomes" id="UP000823775"/>
    </source>
</evidence>
<keyword evidence="7" id="KW-0560">Oxidoreductase</keyword>
<comment type="function">
    <text evidence="10">Involved in the biosynthesis of pyridine alkaloid natural products, leading mainly to the production of anabasine, anatabine, nicotine and nornicotine, effective deterrents against herbivores with antiparasitic and pesticide properties (neurotoxins); nornicotine serves as the precursor in the synthesis of the carcinogen compound N'-nitrosonornicotine (NNN). Catalyzes a late oxidation step subsequent to the pyridine ring condensation reaction in the biosynthesis of alkaloids.</text>
</comment>
<dbReference type="PROSITE" id="PS51387">
    <property type="entry name" value="FAD_PCMH"/>
    <property type="match status" value="1"/>
</dbReference>
<gene>
    <name evidence="13" type="ORF">HAX54_020270</name>
</gene>
<organism evidence="13 14">
    <name type="scientific">Datura stramonium</name>
    <name type="common">Jimsonweed</name>
    <name type="synonym">Common thornapple</name>
    <dbReference type="NCBI Taxonomy" id="4076"/>
    <lineage>
        <taxon>Eukaryota</taxon>
        <taxon>Viridiplantae</taxon>
        <taxon>Streptophyta</taxon>
        <taxon>Embryophyta</taxon>
        <taxon>Tracheophyta</taxon>
        <taxon>Spermatophyta</taxon>
        <taxon>Magnoliopsida</taxon>
        <taxon>eudicotyledons</taxon>
        <taxon>Gunneridae</taxon>
        <taxon>Pentapetalae</taxon>
        <taxon>asterids</taxon>
        <taxon>lamiids</taxon>
        <taxon>Solanales</taxon>
        <taxon>Solanaceae</taxon>
        <taxon>Solanoideae</taxon>
        <taxon>Datureae</taxon>
        <taxon>Datura</taxon>
    </lineage>
</organism>
<evidence type="ECO:0000256" key="4">
    <source>
        <dbReference type="ARBA" id="ARBA00022630"/>
    </source>
</evidence>
<evidence type="ECO:0000256" key="2">
    <source>
        <dbReference type="ARBA" id="ARBA00005466"/>
    </source>
</evidence>
<dbReference type="Gene3D" id="3.40.462.20">
    <property type="match status" value="1"/>
</dbReference>
<dbReference type="Gene3D" id="3.30.43.10">
    <property type="entry name" value="Uridine Diphospho-n-acetylenolpyruvylglucosamine Reductase, domain 2"/>
    <property type="match status" value="1"/>
</dbReference>
<dbReference type="InterPro" id="IPR006093">
    <property type="entry name" value="Oxy_OxRdtase_FAD_BS"/>
</dbReference>
<protein>
    <recommendedName>
        <fullName evidence="12">FAD-binding PCMH-type domain-containing protein</fullName>
    </recommendedName>
</protein>
<feature type="chain" id="PRO_5047489014" description="FAD-binding PCMH-type domain-containing protein" evidence="11">
    <location>
        <begin position="22"/>
        <end position="532"/>
    </location>
</feature>
<evidence type="ECO:0000256" key="3">
    <source>
        <dbReference type="ARBA" id="ARBA00022589"/>
    </source>
</evidence>
<keyword evidence="6" id="KW-0274">FAD</keyword>
<keyword evidence="14" id="KW-1185">Reference proteome</keyword>
<sequence>MDSLQILSVLLFLLFLTQCYSHEEKFLHCLTKYSKNNITQKIYTPNSQTYSSILEYAQKNPRWLNSSHPIFIASPRKESEIRPIILCSKKIGLQIKIKSGGHDYEGISFRSEFPFLMLDLSNLNKIKIDLNEETAWVQSGATLGQLYYAIAKKSKVHGFPGGVCFSVGTGGIISGGGLGALMRKFGLAADNVVDARVMDVKGKILDREKDEDLFWAIRGGGGASFGVILAWKLKLVRVPEKVTVFTIRRKLEGNLTLLQKWENISHQLPEDLFIRAIVQNGGSSAGNDVKKHVEFYFQAQFVGPVDELIPLLKQYFPEFNLKRKDCLQESTTAGAEKECYEVSWIESVLYFFFRKPTESPKILLEKSIPTQKNYYKGTSDFVKTPIPKSGWEMIERLFLEEESPQIILEPFGGKLDEISESEIPFPHRKGNLYNIQYLVNWSDNSKNISRQKIAWIRKLYKEIEPYVAKSPRTAYLNYKDLDFGINQEDYSYSKAKIWGEKYFKGNFERLAKVKSKMDPNNFFRNEQSIPPY</sequence>
<dbReference type="PANTHER" id="PTHR32448">
    <property type="entry name" value="OS08G0158400 PROTEIN"/>
    <property type="match status" value="1"/>
</dbReference>
<evidence type="ECO:0000259" key="12">
    <source>
        <dbReference type="PROSITE" id="PS51387"/>
    </source>
</evidence>
<dbReference type="InterPro" id="IPR016169">
    <property type="entry name" value="FAD-bd_PCMH_sub2"/>
</dbReference>
<dbReference type="InterPro" id="IPR016166">
    <property type="entry name" value="FAD-bd_PCMH"/>
</dbReference>
<evidence type="ECO:0000256" key="7">
    <source>
        <dbReference type="ARBA" id="ARBA00023002"/>
    </source>
</evidence>